<dbReference type="InterPro" id="IPR011008">
    <property type="entry name" value="Dimeric_a/b-barrel"/>
</dbReference>
<dbReference type="EMBL" id="JBHLUD010000009">
    <property type="protein sequence ID" value="MFC0545501.1"/>
    <property type="molecule type" value="Genomic_DNA"/>
</dbReference>
<keyword evidence="2" id="KW-0560">Oxidoreductase</keyword>
<dbReference type="GO" id="GO:0004497">
    <property type="term" value="F:monooxygenase activity"/>
    <property type="evidence" value="ECO:0007669"/>
    <property type="project" value="UniProtKB-KW"/>
</dbReference>
<dbReference type="RefSeq" id="WP_273934447.1">
    <property type="nucleotide sequence ID" value="NZ_CP097263.1"/>
</dbReference>
<evidence type="ECO:0000313" key="3">
    <source>
        <dbReference type="Proteomes" id="UP001589810"/>
    </source>
</evidence>
<keyword evidence="2" id="KW-0503">Monooxygenase</keyword>
<organism evidence="2 3">
    <name type="scientific">Kutzneria chonburiensis</name>
    <dbReference type="NCBI Taxonomy" id="1483604"/>
    <lineage>
        <taxon>Bacteria</taxon>
        <taxon>Bacillati</taxon>
        <taxon>Actinomycetota</taxon>
        <taxon>Actinomycetes</taxon>
        <taxon>Pseudonocardiales</taxon>
        <taxon>Pseudonocardiaceae</taxon>
        <taxon>Kutzneria</taxon>
    </lineage>
</organism>
<dbReference type="InterPro" id="IPR007138">
    <property type="entry name" value="ABM_dom"/>
</dbReference>
<dbReference type="Gene3D" id="3.30.70.100">
    <property type="match status" value="1"/>
</dbReference>
<keyword evidence="3" id="KW-1185">Reference proteome</keyword>
<evidence type="ECO:0000313" key="2">
    <source>
        <dbReference type="EMBL" id="MFC0545501.1"/>
    </source>
</evidence>
<proteinExistence type="predicted"/>
<dbReference type="EC" id="1.14.-.-" evidence="2"/>
<dbReference type="Proteomes" id="UP001589810">
    <property type="component" value="Unassembled WGS sequence"/>
</dbReference>
<dbReference type="SUPFAM" id="SSF54909">
    <property type="entry name" value="Dimeric alpha+beta barrel"/>
    <property type="match status" value="1"/>
</dbReference>
<sequence length="102" mass="11590">MILTIAEIRVRAGFGDAFVAASRGAIEHILTSPGCRSAKLTRSVEDPCRYLVITEWDSLESHTQQFYYSEHLVNWRNAVSEFFDDPPMVEHVSEVLDARGEF</sequence>
<comment type="caution">
    <text evidence="2">The sequence shown here is derived from an EMBL/GenBank/DDBJ whole genome shotgun (WGS) entry which is preliminary data.</text>
</comment>
<accession>A0ABV6N0C9</accession>
<feature type="domain" description="ABM" evidence="1">
    <location>
        <begin position="2"/>
        <end position="92"/>
    </location>
</feature>
<reference evidence="2 3" key="1">
    <citation type="submission" date="2024-09" db="EMBL/GenBank/DDBJ databases">
        <authorList>
            <person name="Sun Q."/>
            <person name="Mori K."/>
        </authorList>
    </citation>
    <scope>NUCLEOTIDE SEQUENCE [LARGE SCALE GENOMIC DNA]</scope>
    <source>
        <strain evidence="2 3">TBRC 1432</strain>
    </source>
</reference>
<dbReference type="Pfam" id="PF03992">
    <property type="entry name" value="ABM"/>
    <property type="match status" value="1"/>
</dbReference>
<dbReference type="PROSITE" id="PS51725">
    <property type="entry name" value="ABM"/>
    <property type="match status" value="1"/>
</dbReference>
<evidence type="ECO:0000259" key="1">
    <source>
        <dbReference type="PROSITE" id="PS51725"/>
    </source>
</evidence>
<gene>
    <name evidence="2" type="ORF">ACFFH7_28590</name>
</gene>
<protein>
    <submittedName>
        <fullName evidence="2">Antibiotic biosynthesis monooxygenase family protein</fullName>
        <ecNumber evidence="2">1.14.-.-</ecNumber>
    </submittedName>
</protein>
<name>A0ABV6N0C9_9PSEU</name>